<dbReference type="Proteomes" id="UP000265643">
    <property type="component" value="Unassembled WGS sequence"/>
</dbReference>
<dbReference type="CDD" id="cd13143">
    <property type="entry name" value="MATE_MepA_like"/>
    <property type="match status" value="1"/>
</dbReference>
<comment type="subcellular location">
    <subcellularLocation>
        <location evidence="1">Cell membrane</location>
        <topology evidence="1">Multi-pass membrane protein</topology>
    </subcellularLocation>
</comment>
<feature type="transmembrane region" description="Helical" evidence="10">
    <location>
        <begin position="326"/>
        <end position="349"/>
    </location>
</feature>
<feature type="transmembrane region" description="Helical" evidence="10">
    <location>
        <begin position="143"/>
        <end position="165"/>
    </location>
</feature>
<dbReference type="PANTHER" id="PTHR43823:SF3">
    <property type="entry name" value="MULTIDRUG EXPORT PROTEIN MEPA"/>
    <property type="match status" value="1"/>
</dbReference>
<dbReference type="InterPro" id="IPR002528">
    <property type="entry name" value="MATE_fam"/>
</dbReference>
<feature type="transmembrane region" description="Helical" evidence="10">
    <location>
        <begin position="172"/>
        <end position="196"/>
    </location>
</feature>
<feature type="transmembrane region" description="Helical" evidence="10">
    <location>
        <begin position="202"/>
        <end position="222"/>
    </location>
</feature>
<dbReference type="EMBL" id="BHGK01000001">
    <property type="protein sequence ID" value="GCA67235.1"/>
    <property type="molecule type" value="Genomic_DNA"/>
</dbReference>
<organism evidence="11 12">
    <name type="scientific">Mediterraneibacter butyricigenes</name>
    <dbReference type="NCBI Taxonomy" id="2316025"/>
    <lineage>
        <taxon>Bacteria</taxon>
        <taxon>Bacillati</taxon>
        <taxon>Bacillota</taxon>
        <taxon>Clostridia</taxon>
        <taxon>Lachnospirales</taxon>
        <taxon>Lachnospiraceae</taxon>
        <taxon>Mediterraneibacter</taxon>
    </lineage>
</organism>
<reference evidence="12" key="1">
    <citation type="submission" date="2018-09" db="EMBL/GenBank/DDBJ databases">
        <title>Draft Genome Sequence of Mediterraneibacter sp. KCTC 15684.</title>
        <authorList>
            <person name="Kim J.S."/>
            <person name="Han K.I."/>
            <person name="Suh M.K."/>
            <person name="Lee K.C."/>
            <person name="Eom M.K."/>
            <person name="Lee J.H."/>
            <person name="Park S.H."/>
            <person name="Kang S.W."/>
            <person name="Park J.E."/>
            <person name="Oh B.S."/>
            <person name="Yu S.Y."/>
            <person name="Choi S.H."/>
            <person name="Lee D.H."/>
            <person name="Yoon H."/>
            <person name="Kim B."/>
            <person name="Yang S.J."/>
            <person name="Lee J.S."/>
        </authorList>
    </citation>
    <scope>NUCLEOTIDE SEQUENCE [LARGE SCALE GENOMIC DNA]</scope>
    <source>
        <strain evidence="12">KCTC 15684</strain>
    </source>
</reference>
<keyword evidence="9" id="KW-0046">Antibiotic resistance</keyword>
<evidence type="ECO:0000256" key="8">
    <source>
        <dbReference type="ARBA" id="ARBA00023136"/>
    </source>
</evidence>
<dbReference type="PANTHER" id="PTHR43823">
    <property type="entry name" value="SPORULATION PROTEIN YKVU"/>
    <property type="match status" value="1"/>
</dbReference>
<evidence type="ECO:0000313" key="11">
    <source>
        <dbReference type="EMBL" id="GCA67235.1"/>
    </source>
</evidence>
<dbReference type="NCBIfam" id="TIGR00797">
    <property type="entry name" value="matE"/>
    <property type="match status" value="1"/>
</dbReference>
<evidence type="ECO:0000256" key="3">
    <source>
        <dbReference type="ARBA" id="ARBA00022106"/>
    </source>
</evidence>
<evidence type="ECO:0000256" key="7">
    <source>
        <dbReference type="ARBA" id="ARBA00022989"/>
    </source>
</evidence>
<evidence type="ECO:0000256" key="4">
    <source>
        <dbReference type="ARBA" id="ARBA00022448"/>
    </source>
</evidence>
<evidence type="ECO:0000256" key="1">
    <source>
        <dbReference type="ARBA" id="ARBA00004651"/>
    </source>
</evidence>
<evidence type="ECO:0000313" key="12">
    <source>
        <dbReference type="Proteomes" id="UP000265643"/>
    </source>
</evidence>
<dbReference type="InterPro" id="IPR045070">
    <property type="entry name" value="MATE_MepA-like"/>
</dbReference>
<feature type="transmembrane region" description="Helical" evidence="10">
    <location>
        <begin position="59"/>
        <end position="80"/>
    </location>
</feature>
<accession>A0A391P1E1</accession>
<feature type="transmembrane region" description="Helical" evidence="10">
    <location>
        <begin position="101"/>
        <end position="123"/>
    </location>
</feature>
<evidence type="ECO:0000256" key="5">
    <source>
        <dbReference type="ARBA" id="ARBA00022475"/>
    </source>
</evidence>
<keyword evidence="12" id="KW-1185">Reference proteome</keyword>
<dbReference type="InterPro" id="IPR048279">
    <property type="entry name" value="MdtK-like"/>
</dbReference>
<keyword evidence="6 10" id="KW-0812">Transmembrane</keyword>
<sequence>MNKATSNTQKNDFSKGSVAGNILKLAVPMTLAQLINVLYSTIDRIYIGHLPNASTEALTGIGLTLPIITIITAFTNLFGMGGGPLFSIERGRGDMDRAGRIMGNSFSMLLLSGLILMILCNVFKRPMLYLFGASVQTYPYASAYITVYLCGTLFVMISLGMNFFINAQGFGMIGMLTVSIGAVLNLILDPIFIFGLKAGVRGAALATILSQAVSALWVLRFLTGKQAIIPLRISQMHLEIPLIREICALGLAGFVMAITNGSVQIMCNAMLARYGGDLYVGIMTVINSVREIINMPIQGLTNGAQPVMSFNYGARKYSRVKSAIRFTTIWSIFFSTLLWFFLFFFPKYFIQLFNSDPSLLEAGIPAMRIYFFGIFMMSFQFAGQSVFTALGKSKQAVFFSLLRKAIIVIPLTLWLPTVAGLGTSGVFLAEPVSNFIGGTACFVTMIFTVWKKLPQDSEATEATESLESIDSVKSVK</sequence>
<dbReference type="GO" id="GO:0005886">
    <property type="term" value="C:plasma membrane"/>
    <property type="evidence" value="ECO:0007669"/>
    <property type="project" value="UniProtKB-SubCell"/>
</dbReference>
<comment type="similarity">
    <text evidence="2">Belongs to the multi antimicrobial extrusion (MATE) (TC 2.A.66.1) family. MepA subfamily.</text>
</comment>
<gene>
    <name evidence="11" type="ORF">KGMB01110_16710</name>
</gene>
<evidence type="ECO:0000256" key="2">
    <source>
        <dbReference type="ARBA" id="ARBA00008417"/>
    </source>
</evidence>
<comment type="caution">
    <text evidence="11">The sequence shown here is derived from an EMBL/GenBank/DDBJ whole genome shotgun (WGS) entry which is preliminary data.</text>
</comment>
<dbReference type="Pfam" id="PF01554">
    <property type="entry name" value="MatE"/>
    <property type="match status" value="2"/>
</dbReference>
<feature type="transmembrane region" description="Helical" evidence="10">
    <location>
        <begin position="402"/>
        <end position="426"/>
    </location>
</feature>
<proteinExistence type="inferred from homology"/>
<evidence type="ECO:0000256" key="10">
    <source>
        <dbReference type="SAM" id="Phobius"/>
    </source>
</evidence>
<feature type="transmembrane region" description="Helical" evidence="10">
    <location>
        <begin position="432"/>
        <end position="450"/>
    </location>
</feature>
<dbReference type="GO" id="GO:0015297">
    <property type="term" value="F:antiporter activity"/>
    <property type="evidence" value="ECO:0007669"/>
    <property type="project" value="InterPro"/>
</dbReference>
<feature type="transmembrane region" description="Helical" evidence="10">
    <location>
        <begin position="369"/>
        <end position="390"/>
    </location>
</feature>
<dbReference type="InterPro" id="IPR051327">
    <property type="entry name" value="MATE_MepA_subfamily"/>
</dbReference>
<keyword evidence="8 10" id="KW-0472">Membrane</keyword>
<protein>
    <recommendedName>
        <fullName evidence="3">Multidrug export protein MepA</fullName>
    </recommendedName>
</protein>
<dbReference type="PIRSF" id="PIRSF006603">
    <property type="entry name" value="DinF"/>
    <property type="match status" value="1"/>
</dbReference>
<dbReference type="AlphaFoldDB" id="A0A391P1E1"/>
<keyword evidence="4" id="KW-0813">Transport</keyword>
<dbReference type="RefSeq" id="WP_119298032.1">
    <property type="nucleotide sequence ID" value="NZ_BHGK01000001.1"/>
</dbReference>
<feature type="transmembrane region" description="Helical" evidence="10">
    <location>
        <begin position="21"/>
        <end position="39"/>
    </location>
</feature>
<evidence type="ECO:0000256" key="6">
    <source>
        <dbReference type="ARBA" id="ARBA00022692"/>
    </source>
</evidence>
<name>A0A391P1E1_9FIRM</name>
<keyword evidence="5" id="KW-1003">Cell membrane</keyword>
<dbReference type="GO" id="GO:0042910">
    <property type="term" value="F:xenobiotic transmembrane transporter activity"/>
    <property type="evidence" value="ECO:0007669"/>
    <property type="project" value="InterPro"/>
</dbReference>
<dbReference type="GO" id="GO:0046677">
    <property type="term" value="P:response to antibiotic"/>
    <property type="evidence" value="ECO:0007669"/>
    <property type="project" value="UniProtKB-KW"/>
</dbReference>
<evidence type="ECO:0000256" key="9">
    <source>
        <dbReference type="ARBA" id="ARBA00023251"/>
    </source>
</evidence>
<keyword evidence="7 10" id="KW-1133">Transmembrane helix</keyword>